<dbReference type="PANTHER" id="PTHR30100">
    <property type="entry name" value="FATTY ACID/PHOSPHOLIPID SYNTHESIS PROTEIN PLSX"/>
    <property type="match status" value="1"/>
</dbReference>
<gene>
    <name evidence="10" type="primary">plsX</name>
    <name evidence="11" type="ordered locus">Afer_1511</name>
</gene>
<evidence type="ECO:0000256" key="4">
    <source>
        <dbReference type="ARBA" id="ARBA00022679"/>
    </source>
</evidence>
<evidence type="ECO:0000256" key="3">
    <source>
        <dbReference type="ARBA" id="ARBA00022516"/>
    </source>
</evidence>
<comment type="subunit">
    <text evidence="9 10">Homodimer. Probably interacts with PlsY.</text>
</comment>
<evidence type="ECO:0000256" key="10">
    <source>
        <dbReference type="HAMAP-Rule" id="MF_00019"/>
    </source>
</evidence>
<dbReference type="Proteomes" id="UP000000771">
    <property type="component" value="Chromosome"/>
</dbReference>
<name>C7M0C6_ACIFD</name>
<reference evidence="11 12" key="1">
    <citation type="journal article" date="2009" name="Stand. Genomic Sci.">
        <title>Complete genome sequence of Acidimicrobium ferrooxidans type strain (ICP).</title>
        <authorList>
            <person name="Clum A."/>
            <person name="Nolan M."/>
            <person name="Lang E."/>
            <person name="Glavina Del Rio T."/>
            <person name="Tice H."/>
            <person name="Copeland A."/>
            <person name="Cheng J.F."/>
            <person name="Lucas S."/>
            <person name="Chen F."/>
            <person name="Bruce D."/>
            <person name="Goodwin L."/>
            <person name="Pitluck S."/>
            <person name="Ivanova N."/>
            <person name="Mavrommatis K."/>
            <person name="Mikhailova N."/>
            <person name="Pati A."/>
            <person name="Chen A."/>
            <person name="Palaniappan K."/>
            <person name="Goker M."/>
            <person name="Spring S."/>
            <person name="Land M."/>
            <person name="Hauser L."/>
            <person name="Chang Y.J."/>
            <person name="Jeffries C.C."/>
            <person name="Chain P."/>
            <person name="Bristow J."/>
            <person name="Eisen J.A."/>
            <person name="Markowitz V."/>
            <person name="Hugenholtz P."/>
            <person name="Kyrpides N.C."/>
            <person name="Klenk H.P."/>
            <person name="Lapidus A."/>
        </authorList>
    </citation>
    <scope>NUCLEOTIDE SEQUENCE [LARGE SCALE GENOMIC DNA]</scope>
    <source>
        <strain evidence="12">DSM 10331 / JCM 15462 / NBRC 103882 / ICP</strain>
    </source>
</reference>
<organism evidence="11 12">
    <name type="scientific">Acidimicrobium ferrooxidans (strain DSM 10331 / JCM 15462 / NBRC 103882 / ICP)</name>
    <dbReference type="NCBI Taxonomy" id="525909"/>
    <lineage>
        <taxon>Bacteria</taxon>
        <taxon>Bacillati</taxon>
        <taxon>Actinomycetota</taxon>
        <taxon>Acidimicrobiia</taxon>
        <taxon>Acidimicrobiales</taxon>
        <taxon>Acidimicrobiaceae</taxon>
        <taxon>Acidimicrobium</taxon>
    </lineage>
</organism>
<evidence type="ECO:0000256" key="1">
    <source>
        <dbReference type="ARBA" id="ARBA00001232"/>
    </source>
</evidence>
<protein>
    <recommendedName>
        <fullName evidence="8 10">Phosphate acyltransferase</fullName>
        <ecNumber evidence="8 10">2.3.1.274</ecNumber>
    </recommendedName>
    <alternativeName>
        <fullName evidence="10">Acyl-ACP phosphotransacylase</fullName>
    </alternativeName>
    <alternativeName>
        <fullName evidence="10">Acyl-[acyl-carrier-protein]--phosphate acyltransferase</fullName>
    </alternativeName>
    <alternativeName>
        <fullName evidence="10">Phosphate-acyl-ACP acyltransferase</fullName>
    </alternativeName>
</protein>
<proteinExistence type="inferred from homology"/>
<dbReference type="KEGG" id="afo:Afer_1511"/>
<evidence type="ECO:0000256" key="6">
    <source>
        <dbReference type="ARBA" id="ARBA00023209"/>
    </source>
</evidence>
<comment type="subcellular location">
    <subcellularLocation>
        <location evidence="10">Cytoplasm</location>
    </subcellularLocation>
    <text evidence="10">Associated with the membrane possibly through PlsY.</text>
</comment>
<dbReference type="RefSeq" id="WP_015798913.1">
    <property type="nucleotide sequence ID" value="NC_013124.1"/>
</dbReference>
<keyword evidence="12" id="KW-1185">Reference proteome</keyword>
<accession>C7M0C6</accession>
<comment type="similarity">
    <text evidence="10">Belongs to the PlsX family.</text>
</comment>
<dbReference type="InterPro" id="IPR003664">
    <property type="entry name" value="FA_synthesis"/>
</dbReference>
<keyword evidence="2 10" id="KW-0963">Cytoplasm</keyword>
<evidence type="ECO:0000313" key="12">
    <source>
        <dbReference type="Proteomes" id="UP000000771"/>
    </source>
</evidence>
<dbReference type="HOGENOM" id="CLU_039379_1_1_11"/>
<dbReference type="STRING" id="525909.Afer_1511"/>
<dbReference type="HAMAP" id="MF_00019">
    <property type="entry name" value="PlsX"/>
    <property type="match status" value="1"/>
</dbReference>
<comment type="pathway">
    <text evidence="10">Lipid metabolism; phospholipid metabolism.</text>
</comment>
<dbReference type="OrthoDB" id="9806408at2"/>
<dbReference type="InterPro" id="IPR012281">
    <property type="entry name" value="Phospholipid_synth_PlsX-like"/>
</dbReference>
<evidence type="ECO:0000256" key="9">
    <source>
        <dbReference type="ARBA" id="ARBA00046608"/>
    </source>
</evidence>
<keyword evidence="4 10" id="KW-0808">Transferase</keyword>
<dbReference type="EC" id="2.3.1.274" evidence="8 10"/>
<keyword evidence="3 10" id="KW-0444">Lipid biosynthesis</keyword>
<dbReference type="GO" id="GO:0043811">
    <property type="term" value="F:phosphate:acyl-[acyl carrier protein] acyltransferase activity"/>
    <property type="evidence" value="ECO:0007669"/>
    <property type="project" value="UniProtKB-UniRule"/>
</dbReference>
<dbReference type="GO" id="GO:0006633">
    <property type="term" value="P:fatty acid biosynthetic process"/>
    <property type="evidence" value="ECO:0007669"/>
    <property type="project" value="UniProtKB-UniRule"/>
</dbReference>
<comment type="catalytic activity">
    <reaction evidence="1 10">
        <text>a fatty acyl-[ACP] + phosphate = an acyl phosphate + holo-[ACP]</text>
        <dbReference type="Rhea" id="RHEA:42292"/>
        <dbReference type="Rhea" id="RHEA-COMP:9685"/>
        <dbReference type="Rhea" id="RHEA-COMP:14125"/>
        <dbReference type="ChEBI" id="CHEBI:43474"/>
        <dbReference type="ChEBI" id="CHEBI:59918"/>
        <dbReference type="ChEBI" id="CHEBI:64479"/>
        <dbReference type="ChEBI" id="CHEBI:138651"/>
        <dbReference type="EC" id="2.3.1.274"/>
    </reaction>
</comment>
<dbReference type="Gene3D" id="3.40.718.10">
    <property type="entry name" value="Isopropylmalate Dehydrogenase"/>
    <property type="match status" value="1"/>
</dbReference>
<evidence type="ECO:0000256" key="2">
    <source>
        <dbReference type="ARBA" id="ARBA00022490"/>
    </source>
</evidence>
<dbReference type="Pfam" id="PF02504">
    <property type="entry name" value="FA_synthesis"/>
    <property type="match status" value="1"/>
</dbReference>
<dbReference type="PIRSF" id="PIRSF002465">
    <property type="entry name" value="Phsphlp_syn_PlsX"/>
    <property type="match status" value="1"/>
</dbReference>
<dbReference type="GO" id="GO:0005737">
    <property type="term" value="C:cytoplasm"/>
    <property type="evidence" value="ECO:0007669"/>
    <property type="project" value="UniProtKB-SubCell"/>
</dbReference>
<dbReference type="PANTHER" id="PTHR30100:SF1">
    <property type="entry name" value="PHOSPHATE ACYLTRANSFERASE"/>
    <property type="match status" value="1"/>
</dbReference>
<evidence type="ECO:0000256" key="5">
    <source>
        <dbReference type="ARBA" id="ARBA00023098"/>
    </source>
</evidence>
<evidence type="ECO:0000256" key="7">
    <source>
        <dbReference type="ARBA" id="ARBA00023264"/>
    </source>
</evidence>
<keyword evidence="7 10" id="KW-1208">Phospholipid metabolism</keyword>
<dbReference type="AlphaFoldDB" id="C7M0C6"/>
<dbReference type="UniPathway" id="UPA00085"/>
<dbReference type="eggNOG" id="COG0416">
    <property type="taxonomic scope" value="Bacteria"/>
</dbReference>
<dbReference type="SUPFAM" id="SSF53659">
    <property type="entry name" value="Isocitrate/Isopropylmalate dehydrogenase-like"/>
    <property type="match status" value="1"/>
</dbReference>
<evidence type="ECO:0000313" key="11">
    <source>
        <dbReference type="EMBL" id="ACU54434.1"/>
    </source>
</evidence>
<dbReference type="GO" id="GO:0008654">
    <property type="term" value="P:phospholipid biosynthetic process"/>
    <property type="evidence" value="ECO:0007669"/>
    <property type="project" value="UniProtKB-KW"/>
</dbReference>
<evidence type="ECO:0000256" key="8">
    <source>
        <dbReference type="ARBA" id="ARBA00024069"/>
    </source>
</evidence>
<dbReference type="EMBL" id="CP001631">
    <property type="protein sequence ID" value="ACU54434.1"/>
    <property type="molecule type" value="Genomic_DNA"/>
</dbReference>
<keyword evidence="5 10" id="KW-0443">Lipid metabolism</keyword>
<sequence>MLPIAVDLMGTDLGSAVVAEGIARAEGAAVIAVGTAEALAALPSGVERVVASEVIEMTDDPASAPRRKRDASMVVATELVKQGRAGAAVTFGNSGAAMATALLKLGRIKGVARPAITVELPVPGATPTVLLDAGANTEVQAAWLHDFALMGTVYARARLGLEAPRVGLLSIGEEPGKGTSLVKETFARLEGDARITFLGNVEGRDVMSDRVDVVVTDGFTGNVVLKALEGAARTFAHAVLSALAPAGESDAVADAAIERLLPLWNELTPDATGAAALLGVDGLVLIGHGASNERAVASAIRNAVQLAEGDVVSTIRHYEAKESNRA</sequence>
<keyword evidence="6 10" id="KW-0594">Phospholipid biosynthesis</keyword>
<comment type="function">
    <text evidence="10">Catalyzes the reversible formation of acyl-phosphate (acyl-PO(4)) from acyl-[acyl-carrier-protein] (acyl-ACP). This enzyme utilizes acyl-ACP as fatty acyl donor, but not acyl-CoA.</text>
</comment>
<dbReference type="NCBIfam" id="TIGR00182">
    <property type="entry name" value="plsX"/>
    <property type="match status" value="1"/>
</dbReference>